<protein>
    <recommendedName>
        <fullName evidence="1">DUF7788 domain-containing protein</fullName>
    </recommendedName>
</protein>
<evidence type="ECO:0000259" key="1">
    <source>
        <dbReference type="Pfam" id="PF25043"/>
    </source>
</evidence>
<dbReference type="PANTHER" id="PTHR31373">
    <property type="entry name" value="OS06G0652100 PROTEIN"/>
    <property type="match status" value="1"/>
</dbReference>
<dbReference type="AlphaFoldDB" id="A0AA88GSR6"/>
<dbReference type="InterPro" id="IPR036465">
    <property type="entry name" value="vWFA_dom_sf"/>
</dbReference>
<dbReference type="Gene3D" id="3.40.50.410">
    <property type="entry name" value="von Willebrand factor, type A domain"/>
    <property type="match status" value="1"/>
</dbReference>
<sequence>MNGQPMNVAMALSILMSELNDNPFKGLICTFSEKPEFVSLNPKAPLRERLFTLSAANWSMNTNYQKVFDLILEKAVSNNLAKDQMIRKMVVFSDMQFDESCGRTKTDHQLIREKFERHGYTVPEIVYWNLNGTFNTVPVTKNEQGVALLSGFSASLLRLLTQTSSFSVEALIDASIQKPRYECLVLED</sequence>
<keyword evidence="3" id="KW-1185">Reference proteome</keyword>
<reference evidence="2 3" key="1">
    <citation type="journal article" date="2018" name="BMC Genomics">
        <title>The genome of Naegleria lovaniensis, the basis for a comparative approach to unravel pathogenicity factors of the human pathogenic amoeba N. fowleri.</title>
        <authorList>
            <person name="Liechti N."/>
            <person name="Schurch N."/>
            <person name="Bruggmann R."/>
            <person name="Wittwer M."/>
        </authorList>
    </citation>
    <scope>NUCLEOTIDE SEQUENCE [LARGE SCALE GENOMIC DNA]</scope>
    <source>
        <strain evidence="2 3">ATCC 30569</strain>
    </source>
</reference>
<evidence type="ECO:0000313" key="2">
    <source>
        <dbReference type="EMBL" id="KAG2383677.1"/>
    </source>
</evidence>
<dbReference type="GeneID" id="68096803"/>
<gene>
    <name evidence="2" type="ORF">C9374_004348</name>
</gene>
<dbReference type="Proteomes" id="UP000816034">
    <property type="component" value="Unassembled WGS sequence"/>
</dbReference>
<dbReference type="PIRSF" id="PIRSF015417">
    <property type="entry name" value="T31B5_30_vWA"/>
    <property type="match status" value="1"/>
</dbReference>
<dbReference type="EMBL" id="PYSW02000020">
    <property type="protein sequence ID" value="KAG2383677.1"/>
    <property type="molecule type" value="Genomic_DNA"/>
</dbReference>
<name>A0AA88GSR6_NAELO</name>
<dbReference type="Pfam" id="PF25043">
    <property type="entry name" value="DUF7788"/>
    <property type="match status" value="1"/>
</dbReference>
<dbReference type="InterPro" id="IPR011205">
    <property type="entry name" value="UCP015417_vWA"/>
</dbReference>
<evidence type="ECO:0000313" key="3">
    <source>
        <dbReference type="Proteomes" id="UP000816034"/>
    </source>
</evidence>
<dbReference type="RefSeq" id="XP_044549356.1">
    <property type="nucleotide sequence ID" value="XM_044693977.1"/>
</dbReference>
<dbReference type="InterPro" id="IPR056690">
    <property type="entry name" value="DUF7788"/>
</dbReference>
<accession>A0AA88GSR6</accession>
<proteinExistence type="predicted"/>
<feature type="domain" description="DUF7788" evidence="1">
    <location>
        <begin position="3"/>
        <end position="167"/>
    </location>
</feature>
<comment type="caution">
    <text evidence="2">The sequence shown here is derived from an EMBL/GenBank/DDBJ whole genome shotgun (WGS) entry which is preliminary data.</text>
</comment>
<organism evidence="2 3">
    <name type="scientific">Naegleria lovaniensis</name>
    <name type="common">Amoeba</name>
    <dbReference type="NCBI Taxonomy" id="51637"/>
    <lineage>
        <taxon>Eukaryota</taxon>
        <taxon>Discoba</taxon>
        <taxon>Heterolobosea</taxon>
        <taxon>Tetramitia</taxon>
        <taxon>Eutetramitia</taxon>
        <taxon>Vahlkampfiidae</taxon>
        <taxon>Naegleria</taxon>
    </lineage>
</organism>
<dbReference type="PANTHER" id="PTHR31373:SF27">
    <property type="entry name" value="TROVE DOMAIN-CONTAINING PROTEIN"/>
    <property type="match status" value="1"/>
</dbReference>